<dbReference type="Gene3D" id="3.40.630.10">
    <property type="entry name" value="Zn peptidases"/>
    <property type="match status" value="1"/>
</dbReference>
<feature type="domain" description="Peptidase M14" evidence="8">
    <location>
        <begin position="104"/>
        <end position="390"/>
    </location>
</feature>
<name>A0A3S0W5V1_9BACI</name>
<dbReference type="InterPro" id="IPR034274">
    <property type="entry name" value="ENP1_M14_CPD"/>
</dbReference>
<proteinExistence type="inferred from homology"/>
<reference evidence="9 10" key="1">
    <citation type="submission" date="2018-12" db="EMBL/GenBank/DDBJ databases">
        <title>Bacillus chawlae sp. nov., Bacillus glennii sp. nov., and Bacillus saganii sp. nov. Isolated from the Vehicle Assembly Building at Kennedy Space Center where the Viking Spacecraft were Assembled.</title>
        <authorList>
            <person name="Seuylemezian A."/>
            <person name="Vaishampayan P."/>
        </authorList>
    </citation>
    <scope>NUCLEOTIDE SEQUENCE [LARGE SCALE GENOMIC DNA]</scope>
    <source>
        <strain evidence="9 10">L5</strain>
    </source>
</reference>
<dbReference type="GO" id="GO:0008270">
    <property type="term" value="F:zinc ion binding"/>
    <property type="evidence" value="ECO:0007669"/>
    <property type="project" value="InterPro"/>
</dbReference>
<evidence type="ECO:0000256" key="6">
    <source>
        <dbReference type="ARBA" id="ARBA00023049"/>
    </source>
</evidence>
<comment type="caution">
    <text evidence="9">The sequence shown here is derived from an EMBL/GenBank/DDBJ whole genome shotgun (WGS) entry which is preliminary data.</text>
</comment>
<evidence type="ECO:0000256" key="3">
    <source>
        <dbReference type="ARBA" id="ARBA00022670"/>
    </source>
</evidence>
<dbReference type="PROSITE" id="PS52035">
    <property type="entry name" value="PEPTIDASE_M14"/>
    <property type="match status" value="1"/>
</dbReference>
<evidence type="ECO:0000313" key="10">
    <source>
        <dbReference type="Proteomes" id="UP000267430"/>
    </source>
</evidence>
<dbReference type="EMBL" id="RYZZ01000016">
    <property type="protein sequence ID" value="RUQ28401.1"/>
    <property type="molecule type" value="Genomic_DNA"/>
</dbReference>
<keyword evidence="4" id="KW-0378">Hydrolase</keyword>
<evidence type="ECO:0000259" key="8">
    <source>
        <dbReference type="PROSITE" id="PS52035"/>
    </source>
</evidence>
<keyword evidence="10" id="KW-1185">Reference proteome</keyword>
<dbReference type="Pfam" id="PF00246">
    <property type="entry name" value="Peptidase_M14"/>
    <property type="match status" value="1"/>
</dbReference>
<evidence type="ECO:0000256" key="2">
    <source>
        <dbReference type="ARBA" id="ARBA00005988"/>
    </source>
</evidence>
<dbReference type="PANTHER" id="PTHR11705:SF143">
    <property type="entry name" value="SLL0236 PROTEIN"/>
    <property type="match status" value="1"/>
</dbReference>
<dbReference type="GO" id="GO:0004181">
    <property type="term" value="F:metallocarboxypeptidase activity"/>
    <property type="evidence" value="ECO:0007669"/>
    <property type="project" value="InterPro"/>
</dbReference>
<keyword evidence="6" id="KW-0482">Metalloprotease</keyword>
<accession>A0A3S0W5V1</accession>
<dbReference type="InterPro" id="IPR000834">
    <property type="entry name" value="Peptidase_M14"/>
</dbReference>
<dbReference type="SUPFAM" id="SSF53187">
    <property type="entry name" value="Zn-dependent exopeptidases"/>
    <property type="match status" value="1"/>
</dbReference>
<evidence type="ECO:0000256" key="4">
    <source>
        <dbReference type="ARBA" id="ARBA00022801"/>
    </source>
</evidence>
<evidence type="ECO:0000256" key="5">
    <source>
        <dbReference type="ARBA" id="ARBA00022833"/>
    </source>
</evidence>
<feature type="active site" description="Proton donor/acceptor" evidence="7">
    <location>
        <position position="362"/>
    </location>
</feature>
<protein>
    <submittedName>
        <fullName evidence="9">Peptidase M14</fullName>
    </submittedName>
</protein>
<dbReference type="AlphaFoldDB" id="A0A3S0W5V1"/>
<evidence type="ECO:0000256" key="7">
    <source>
        <dbReference type="PROSITE-ProRule" id="PRU01379"/>
    </source>
</evidence>
<keyword evidence="3" id="KW-0645">Protease</keyword>
<dbReference type="GO" id="GO:0005615">
    <property type="term" value="C:extracellular space"/>
    <property type="evidence" value="ECO:0007669"/>
    <property type="project" value="TreeGrafter"/>
</dbReference>
<comment type="cofactor">
    <cofactor evidence="1">
        <name>Zn(2+)</name>
        <dbReference type="ChEBI" id="CHEBI:29105"/>
    </cofactor>
</comment>
<dbReference type="OrthoDB" id="9802862at2"/>
<dbReference type="CDD" id="cd06229">
    <property type="entry name" value="M14_Endopeptidase_I"/>
    <property type="match status" value="1"/>
</dbReference>
<sequence length="392" mass="44777">MKLIGRDGDTLDYYSMVFQLPIELLRDSNPHIADNQQLNGLDVCIPGFKLNKILKAHDVRLMEIAEHYHISLDGLLLMNEGLTTETETIAVPVRVIKPIIKTKKFYDYASLVEDLEKLKEVYPFIEIESIGKSVLGKELFEVRLGQGDGIVHYNGSFHANEWITTAILMKWLNELLLCLTNALSLSRVEPLPLYTGKKISMVPMVNPDGVELVLKGEEAAEGKIDVLSINDGYEHFYEWKANIRGVDLNNQYPANWEIEKERKIPQIPAPRDFPGEDYLTEPEALAMKELAYNRSFEKVIALHTQGKEFYWGYDGKEPLYASCIAEEFEKKSDYKSVRNIDSHAGYKDWFIQEFQRPGFTVELGEGINPLPLSQMKTIYRDTVGILMAGIYM</sequence>
<evidence type="ECO:0000256" key="1">
    <source>
        <dbReference type="ARBA" id="ARBA00001947"/>
    </source>
</evidence>
<gene>
    <name evidence="9" type="ORF">ELQ35_12510</name>
</gene>
<dbReference type="RefSeq" id="WP_126865162.1">
    <property type="nucleotide sequence ID" value="NZ_JAUSTX010000003.1"/>
</dbReference>
<dbReference type="SMART" id="SM00631">
    <property type="entry name" value="Zn_pept"/>
    <property type="match status" value="1"/>
</dbReference>
<dbReference type="GO" id="GO:0006508">
    <property type="term" value="P:proteolysis"/>
    <property type="evidence" value="ECO:0007669"/>
    <property type="project" value="UniProtKB-KW"/>
</dbReference>
<comment type="similarity">
    <text evidence="2 7">Belongs to the peptidase M14 family.</text>
</comment>
<dbReference type="PANTHER" id="PTHR11705">
    <property type="entry name" value="PROTEASE FAMILY M14 CARBOXYPEPTIDASE A,B"/>
    <property type="match status" value="1"/>
</dbReference>
<organism evidence="9 10">
    <name type="scientific">Peribacillus cavernae</name>
    <dbReference type="NCBI Taxonomy" id="1674310"/>
    <lineage>
        <taxon>Bacteria</taxon>
        <taxon>Bacillati</taxon>
        <taxon>Bacillota</taxon>
        <taxon>Bacilli</taxon>
        <taxon>Bacillales</taxon>
        <taxon>Bacillaceae</taxon>
        <taxon>Peribacillus</taxon>
    </lineage>
</organism>
<keyword evidence="5" id="KW-0862">Zinc</keyword>
<dbReference type="Proteomes" id="UP000267430">
    <property type="component" value="Unassembled WGS sequence"/>
</dbReference>
<evidence type="ECO:0000313" key="9">
    <source>
        <dbReference type="EMBL" id="RUQ28401.1"/>
    </source>
</evidence>